<comment type="caution">
    <text evidence="17">The sequence shown here is derived from an EMBL/GenBank/DDBJ whole genome shotgun (WGS) entry which is preliminary data.</text>
</comment>
<dbReference type="AlphaFoldDB" id="A0A4R6UHZ5"/>
<dbReference type="InterPro" id="IPR003594">
    <property type="entry name" value="HATPase_dom"/>
</dbReference>
<dbReference type="CDD" id="cd10322">
    <property type="entry name" value="SLC5sbd"/>
    <property type="match status" value="1"/>
</dbReference>
<dbReference type="Pfam" id="PF00512">
    <property type="entry name" value="HisKA"/>
    <property type="match status" value="1"/>
</dbReference>
<dbReference type="PROSITE" id="PS50110">
    <property type="entry name" value="RESPONSE_REGULATORY"/>
    <property type="match status" value="1"/>
</dbReference>
<dbReference type="GO" id="GO:0022857">
    <property type="term" value="F:transmembrane transporter activity"/>
    <property type="evidence" value="ECO:0007669"/>
    <property type="project" value="InterPro"/>
</dbReference>
<dbReference type="Pfam" id="PF02518">
    <property type="entry name" value="HATPase_c"/>
    <property type="match status" value="1"/>
</dbReference>
<feature type="modified residue" description="4-aspartylphosphate" evidence="11">
    <location>
        <position position="1077"/>
    </location>
</feature>
<dbReference type="InterPro" id="IPR035965">
    <property type="entry name" value="PAS-like_dom_sf"/>
</dbReference>
<feature type="transmembrane region" description="Helical" evidence="13">
    <location>
        <begin position="237"/>
        <end position="254"/>
    </location>
</feature>
<dbReference type="PROSITE" id="PS50109">
    <property type="entry name" value="HIS_KIN"/>
    <property type="match status" value="1"/>
</dbReference>
<dbReference type="GO" id="GO:0005886">
    <property type="term" value="C:plasma membrane"/>
    <property type="evidence" value="ECO:0007669"/>
    <property type="project" value="TreeGrafter"/>
</dbReference>
<feature type="transmembrane region" description="Helical" evidence="13">
    <location>
        <begin position="70"/>
        <end position="90"/>
    </location>
</feature>
<feature type="transmembrane region" description="Helical" evidence="13">
    <location>
        <begin position="118"/>
        <end position="139"/>
    </location>
</feature>
<feature type="coiled-coil region" evidence="12">
    <location>
        <begin position="753"/>
        <end position="787"/>
    </location>
</feature>
<feature type="transmembrane region" description="Helical" evidence="13">
    <location>
        <begin position="321"/>
        <end position="354"/>
    </location>
</feature>
<dbReference type="Pfam" id="PF00072">
    <property type="entry name" value="Response_reg"/>
    <property type="match status" value="1"/>
</dbReference>
<evidence type="ECO:0000256" key="8">
    <source>
        <dbReference type="ARBA" id="ARBA00022777"/>
    </source>
</evidence>
<dbReference type="FunFam" id="3.30.565.10:FF:000049">
    <property type="entry name" value="Two-component sensor histidine kinase"/>
    <property type="match status" value="1"/>
</dbReference>
<dbReference type="PRINTS" id="PR00344">
    <property type="entry name" value="BCTRLSENSOR"/>
</dbReference>
<comment type="catalytic activity">
    <reaction evidence="1">
        <text>ATP + protein L-histidine = ADP + protein N-phospho-L-histidine.</text>
        <dbReference type="EC" id="2.7.13.3"/>
    </reaction>
</comment>
<evidence type="ECO:0000256" key="13">
    <source>
        <dbReference type="SAM" id="Phobius"/>
    </source>
</evidence>
<dbReference type="OrthoDB" id="9764438at2"/>
<name>A0A4R6UHZ5_9GAMM</name>
<proteinExistence type="inferred from homology"/>
<evidence type="ECO:0000256" key="12">
    <source>
        <dbReference type="SAM" id="Coils"/>
    </source>
</evidence>
<dbReference type="SMART" id="SM00388">
    <property type="entry name" value="HisKA"/>
    <property type="match status" value="1"/>
</dbReference>
<keyword evidence="9 13" id="KW-1133">Transmembrane helix</keyword>
<feature type="domain" description="PAS" evidence="16">
    <location>
        <begin position="633"/>
        <end position="673"/>
    </location>
</feature>
<dbReference type="InterPro" id="IPR001789">
    <property type="entry name" value="Sig_transdc_resp-reg_receiver"/>
</dbReference>
<dbReference type="InterPro" id="IPR036097">
    <property type="entry name" value="HisK_dim/P_sf"/>
</dbReference>
<dbReference type="InterPro" id="IPR001734">
    <property type="entry name" value="Na/solute_symporter"/>
</dbReference>
<sequence length="1148" mass="127783">MPGMLDKSLLALLAAFWLLSLFFVARLGERWATHASWQRWHPWLYTLGLGVYCTTWTFFGSVGQMASTGWWFPPTYLGAILLFVFGWRLIDKVIRVSKAENISSLADLLAARYGHSHAVAVLTTSIAFLGVIPYIALQLKGIANSVDTLSYQPGIITAWWQDSSLLVTLAMSAFLLLFGLKHFAASDQQPGMLVAVAFESLLKLFALAAVVIMVLQIDLDLTVTPLPIHDTPENSSAAYLSQAILGAMAMLCLPRQFHITVVEHQSNNDLPHARVYYTIYLLLLGLVLLPLSYYGQHLLSGQMRPDDYVLGLPLSQGNSWIAAIVFIGSLAAGTSMLIVAVIALMTMVSHTFLIPLTLRLRQPAKGSDFIVSMRWLRRILMCAIILMAFLYYRWVAEKEALAQIGLISFTAVAQFFPPLLGGLYWKSGNRHGAIAGLSLGGLTWCWTLVYPAMSAGQLLSSEALLHGPFAIEWLKPTAMFGLSGFDTITHGALTSLSINTLAYILVSLATQQSVHERLQALRFVQFGTWSESPQQRTWRQDLSFRDIENVLARFLGTEAARQRIEEEASRRNYLDTPNYIDQEWLQFLQRELTGLIGSASAQVVIDAHFYAPLQPANEMLQLVDAATAVMQFNQQLLSATLNTLNQGVVVVDKDQRVVAWNPRYVEMFALPKNFLSVGRPIADVLALNAERFLDVGNVEDFINKRLHYLRLGQIHHAERSLNNGCVLEIHGSPMPGGGYVTSYSDITEHKKLADALEKRVTERTAELAAAKSEAETAKQRAEEANASKTRFLAAASHDLVQPLNAAQLFASALSEHIRDEHAEKLLQQLGQSLQNSEDLLRTLLDISKFDAGVITPKPEAFNVRQLLLTLQNEFSAQAEKKKLQLRVHCNEYWVHADPNLTRRLLQNLLSNALRYCEHGGVLLAARKRGDHIRFEVWDTGFGIEPKAQQEIFEEFKRHLRTDKTIAAGYGLGLAIVKRLSKAMNAPIELRSEVDRGSVFAFSLSAIQPEQLQQETIEPAIPMYPLAGLSVLCLDNDPDILNAMVALLSGWGCEVFAARDRQTAQQLMHEEIEVIVADYQLDQGDTGIDVWLSLAEPRPPLVVISAMRDPALKVRCQEYQVVLLHKPIKPLALRGVLQDICAKNEILAL</sequence>
<evidence type="ECO:0000256" key="6">
    <source>
        <dbReference type="ARBA" id="ARBA00022679"/>
    </source>
</evidence>
<dbReference type="PANTHER" id="PTHR43047">
    <property type="entry name" value="TWO-COMPONENT HISTIDINE PROTEIN KINASE"/>
    <property type="match status" value="1"/>
</dbReference>
<dbReference type="Gene3D" id="3.30.565.10">
    <property type="entry name" value="Histidine kinase-like ATPase, C-terminal domain"/>
    <property type="match status" value="1"/>
</dbReference>
<evidence type="ECO:0000313" key="18">
    <source>
        <dbReference type="Proteomes" id="UP000295375"/>
    </source>
</evidence>
<dbReference type="InterPro" id="IPR038377">
    <property type="entry name" value="Na/Glc_symporter_sf"/>
</dbReference>
<keyword evidence="10 13" id="KW-0472">Membrane</keyword>
<dbReference type="InterPro" id="IPR011006">
    <property type="entry name" value="CheY-like_superfamily"/>
</dbReference>
<feature type="domain" description="Histidine kinase" evidence="14">
    <location>
        <begin position="794"/>
        <end position="1007"/>
    </location>
</feature>
<keyword evidence="6" id="KW-0808">Transferase</keyword>
<dbReference type="InterPro" id="IPR000014">
    <property type="entry name" value="PAS"/>
</dbReference>
<dbReference type="SUPFAM" id="SSF52172">
    <property type="entry name" value="CheY-like"/>
    <property type="match status" value="1"/>
</dbReference>
<dbReference type="Gene3D" id="3.30.450.20">
    <property type="entry name" value="PAS domain"/>
    <property type="match status" value="1"/>
</dbReference>
<feature type="transmembrane region" description="Helical" evidence="13">
    <location>
        <begin position="275"/>
        <end position="295"/>
    </location>
</feature>
<dbReference type="FunFam" id="1.10.287.130:FF:000063">
    <property type="entry name" value="Hybrid sensor histidine kinase/response regulator"/>
    <property type="match status" value="1"/>
</dbReference>
<dbReference type="InterPro" id="IPR036890">
    <property type="entry name" value="HATPase_C_sf"/>
</dbReference>
<dbReference type="SMART" id="SM00387">
    <property type="entry name" value="HATPase_c"/>
    <property type="match status" value="1"/>
</dbReference>
<dbReference type="Gene3D" id="3.40.50.2300">
    <property type="match status" value="1"/>
</dbReference>
<dbReference type="Gene3D" id="1.10.287.130">
    <property type="match status" value="1"/>
</dbReference>
<gene>
    <name evidence="17" type="ORF">EV696_1182</name>
</gene>
<dbReference type="SUPFAM" id="SSF47384">
    <property type="entry name" value="Homodimeric domain of signal transducing histidine kinase"/>
    <property type="match status" value="1"/>
</dbReference>
<dbReference type="PROSITE" id="PS50283">
    <property type="entry name" value="NA_SOLUT_SYMP_3"/>
    <property type="match status" value="1"/>
</dbReference>
<feature type="transmembrane region" description="Helical" evidence="13">
    <location>
        <begin position="159"/>
        <end position="180"/>
    </location>
</feature>
<protein>
    <recommendedName>
        <fullName evidence="4">histidine kinase</fullName>
        <ecNumber evidence="4">2.7.13.3</ecNumber>
    </recommendedName>
</protein>
<dbReference type="PANTHER" id="PTHR43047:SF9">
    <property type="entry name" value="HISTIDINE KINASE"/>
    <property type="match status" value="1"/>
</dbReference>
<comment type="subcellular location">
    <subcellularLocation>
        <location evidence="2">Membrane</location>
        <topology evidence="2">Multi-pass membrane protein</topology>
    </subcellularLocation>
</comment>
<evidence type="ECO:0000256" key="10">
    <source>
        <dbReference type="ARBA" id="ARBA00023136"/>
    </source>
</evidence>
<feature type="transmembrane region" description="Helical" evidence="13">
    <location>
        <begin position="400"/>
        <end position="420"/>
    </location>
</feature>
<evidence type="ECO:0000259" key="14">
    <source>
        <dbReference type="PROSITE" id="PS50109"/>
    </source>
</evidence>
<evidence type="ECO:0000256" key="11">
    <source>
        <dbReference type="PROSITE-ProRule" id="PRU00169"/>
    </source>
</evidence>
<evidence type="ECO:0000256" key="4">
    <source>
        <dbReference type="ARBA" id="ARBA00012438"/>
    </source>
</evidence>
<accession>A0A4R6UHZ5</accession>
<dbReference type="InterPro" id="IPR004358">
    <property type="entry name" value="Sig_transdc_His_kin-like_C"/>
</dbReference>
<dbReference type="EMBL" id="SNYM01000018">
    <property type="protein sequence ID" value="TDQ45656.1"/>
    <property type="molecule type" value="Genomic_DNA"/>
</dbReference>
<feature type="transmembrane region" description="Helical" evidence="13">
    <location>
        <begin position="192"/>
        <end position="217"/>
    </location>
</feature>
<dbReference type="CDD" id="cd00082">
    <property type="entry name" value="HisKA"/>
    <property type="match status" value="1"/>
</dbReference>
<evidence type="ECO:0000256" key="5">
    <source>
        <dbReference type="ARBA" id="ARBA00022553"/>
    </source>
</evidence>
<keyword evidence="5 11" id="KW-0597">Phosphoprotein</keyword>
<dbReference type="InterPro" id="IPR005467">
    <property type="entry name" value="His_kinase_dom"/>
</dbReference>
<evidence type="ECO:0000256" key="1">
    <source>
        <dbReference type="ARBA" id="ARBA00000085"/>
    </source>
</evidence>
<dbReference type="Proteomes" id="UP000295375">
    <property type="component" value="Unassembled WGS sequence"/>
</dbReference>
<evidence type="ECO:0000256" key="2">
    <source>
        <dbReference type="ARBA" id="ARBA00004141"/>
    </source>
</evidence>
<keyword evidence="7 13" id="KW-0812">Transmembrane</keyword>
<dbReference type="SMART" id="SM00448">
    <property type="entry name" value="REC"/>
    <property type="match status" value="1"/>
</dbReference>
<dbReference type="CDD" id="cd00130">
    <property type="entry name" value="PAS"/>
    <property type="match status" value="1"/>
</dbReference>
<keyword evidence="8" id="KW-0418">Kinase</keyword>
<keyword evidence="18" id="KW-1185">Reference proteome</keyword>
<dbReference type="InterPro" id="IPR003661">
    <property type="entry name" value="HisK_dim/P_dom"/>
</dbReference>
<organism evidence="17 18">
    <name type="scientific">Permianibacter aggregans</name>
    <dbReference type="NCBI Taxonomy" id="1510150"/>
    <lineage>
        <taxon>Bacteria</taxon>
        <taxon>Pseudomonadati</taxon>
        <taxon>Pseudomonadota</taxon>
        <taxon>Gammaproteobacteria</taxon>
        <taxon>Pseudomonadales</taxon>
        <taxon>Pseudomonadaceae</taxon>
        <taxon>Permianibacter</taxon>
    </lineage>
</organism>
<evidence type="ECO:0000259" key="15">
    <source>
        <dbReference type="PROSITE" id="PS50110"/>
    </source>
</evidence>
<evidence type="ECO:0000256" key="9">
    <source>
        <dbReference type="ARBA" id="ARBA00022989"/>
    </source>
</evidence>
<comment type="similarity">
    <text evidence="3">Belongs to the sodium:solute symporter (SSF) (TC 2.A.21) family.</text>
</comment>
<feature type="domain" description="Response regulatory" evidence="15">
    <location>
        <begin position="1029"/>
        <end position="1140"/>
    </location>
</feature>
<evidence type="ECO:0000313" key="17">
    <source>
        <dbReference type="EMBL" id="TDQ45656.1"/>
    </source>
</evidence>
<evidence type="ECO:0000256" key="7">
    <source>
        <dbReference type="ARBA" id="ARBA00022692"/>
    </source>
</evidence>
<dbReference type="SUPFAM" id="SSF55785">
    <property type="entry name" value="PYP-like sensor domain (PAS domain)"/>
    <property type="match status" value="1"/>
</dbReference>
<evidence type="ECO:0000256" key="3">
    <source>
        <dbReference type="ARBA" id="ARBA00006434"/>
    </source>
</evidence>
<feature type="transmembrane region" description="Helical" evidence="13">
    <location>
        <begin position="375"/>
        <end position="394"/>
    </location>
</feature>
<dbReference type="GO" id="GO:0000155">
    <property type="term" value="F:phosphorelay sensor kinase activity"/>
    <property type="evidence" value="ECO:0007669"/>
    <property type="project" value="InterPro"/>
</dbReference>
<reference evidence="17 18" key="1">
    <citation type="submission" date="2019-03" db="EMBL/GenBank/DDBJ databases">
        <title>Genomic Encyclopedia of Type Strains, Phase IV (KMG-IV): sequencing the most valuable type-strain genomes for metagenomic binning, comparative biology and taxonomic classification.</title>
        <authorList>
            <person name="Goeker M."/>
        </authorList>
    </citation>
    <scope>NUCLEOTIDE SEQUENCE [LARGE SCALE GENOMIC DNA]</scope>
    <source>
        <strain evidence="17 18">DSM 103792</strain>
    </source>
</reference>
<evidence type="ECO:0000259" key="16">
    <source>
        <dbReference type="PROSITE" id="PS50112"/>
    </source>
</evidence>
<keyword evidence="12" id="KW-0175">Coiled coil</keyword>
<dbReference type="PROSITE" id="PS50112">
    <property type="entry name" value="PAS"/>
    <property type="match status" value="1"/>
</dbReference>
<dbReference type="EC" id="2.7.13.3" evidence="4"/>
<feature type="transmembrane region" description="Helical" evidence="13">
    <location>
        <begin position="432"/>
        <end position="453"/>
    </location>
</feature>
<dbReference type="Pfam" id="PF12860">
    <property type="entry name" value="PAS_7"/>
    <property type="match status" value="1"/>
</dbReference>
<dbReference type="SUPFAM" id="SSF55874">
    <property type="entry name" value="ATPase domain of HSP90 chaperone/DNA topoisomerase II/histidine kinase"/>
    <property type="match status" value="1"/>
</dbReference>
<dbReference type="Gene3D" id="1.20.1730.10">
    <property type="entry name" value="Sodium/glucose cotransporter"/>
    <property type="match status" value="1"/>
</dbReference>
<dbReference type="GO" id="GO:0009927">
    <property type="term" value="F:histidine phosphotransfer kinase activity"/>
    <property type="evidence" value="ECO:0007669"/>
    <property type="project" value="TreeGrafter"/>
</dbReference>